<dbReference type="PANTHER" id="PTHR48287">
    <property type="entry name" value="ARM REPEAT SUPERFAMILY PROTEIN"/>
    <property type="match status" value="1"/>
</dbReference>
<dbReference type="InterPro" id="IPR012978">
    <property type="entry name" value="HEAT_RRP12"/>
</dbReference>
<protein>
    <recommendedName>
        <fullName evidence="8">RRP12-like protein</fullName>
    </recommendedName>
</protein>
<comment type="caution">
    <text evidence="6">The sequence shown here is derived from an EMBL/GenBank/DDBJ whole genome shotgun (WGS) entry which is preliminary data.</text>
</comment>
<evidence type="ECO:0000259" key="5">
    <source>
        <dbReference type="Pfam" id="PF25772"/>
    </source>
</evidence>
<evidence type="ECO:0008006" key="8">
    <source>
        <dbReference type="Google" id="ProtNLM"/>
    </source>
</evidence>
<feature type="compositionally biased region" description="Basic residues" evidence="3">
    <location>
        <begin position="1"/>
        <end position="24"/>
    </location>
</feature>
<sequence>MGTKSKHSRTLPRNTKTKGKKWKKGQSSSCNPETKRFREAAKNRFFHQQNQGQSNLTVDALAKHDATNVEKDGDVILSDPDFDVQTAGGSTFKTWATNWTECTNATFSRMTALETTTSTESLTAIMYLISLAIKRVSPTVLRSRFSEVAKLFLDVMATHSDGDCTSLLKSLILSLASLLRVQEQAVWKNSSTQRIYTGLLTFVTHKKPKIRKAAHQGVCVVLRGSLFMTQGANPPHHPAASMTAKYCIQQIEDCGGTGEALVTLHTLALLKDSIGLFPSNSVKSTCETILRLMTLSNVALYDYQPAENDVQPMQAWLVVMEKAHVNLSKIEDKLCISHLPRITSTAMTCLLSEKTEIKSVAVKVIKVLLKDCLEPSIDSLKVLIDSAPDGALTPLHKIVKAVESGLSYQFYSSWGLVLQLFGVLYEVCGKQCPKIFKKSLQSIANLRDSPKFPHKPELDHVFGCAIKTMGPRFVLEAVPLNITGENDDYNFPRSWIIPVIRDNVSNTELGFFTSYFLPLAATLRQRCIEFEQSGNIAVYKSYEALQLQIWSLLPGFCTKPTDLAQSFKGIAKVLGSAISDRPDLRMDVMSSLRKLIMKAREKLVDFLRIFCPYYLIYLQRIKIKTKIHETCCLVSSFCDKCLEKQREDNRTLQKKSYRILEEICSGSSESEKEFVREHLPEIQNPRLRCLFHIFKQLDSRQQDFLISVVPEAILCTKEVAERARTAAYNLLVEMGQSQIRWASESDKKGNNS</sequence>
<organism evidence="6 7">
    <name type="scientific">Tegillarca granosa</name>
    <name type="common">Malaysian cockle</name>
    <name type="synonym">Anadara granosa</name>
    <dbReference type="NCBI Taxonomy" id="220873"/>
    <lineage>
        <taxon>Eukaryota</taxon>
        <taxon>Metazoa</taxon>
        <taxon>Spiralia</taxon>
        <taxon>Lophotrochozoa</taxon>
        <taxon>Mollusca</taxon>
        <taxon>Bivalvia</taxon>
        <taxon>Autobranchia</taxon>
        <taxon>Pteriomorphia</taxon>
        <taxon>Arcoida</taxon>
        <taxon>Arcoidea</taxon>
        <taxon>Arcidae</taxon>
        <taxon>Tegillarca</taxon>
    </lineage>
</organism>
<name>A0ABQ9FIE6_TEGGR</name>
<dbReference type="Pfam" id="PF25772">
    <property type="entry name" value="HEAT_RRP12_N"/>
    <property type="match status" value="1"/>
</dbReference>
<feature type="domain" description="RRP12 HEAT" evidence="4">
    <location>
        <begin position="352"/>
        <end position="600"/>
    </location>
</feature>
<proteinExistence type="predicted"/>
<comment type="subcellular location">
    <subcellularLocation>
        <location evidence="1">Nucleus</location>
    </subcellularLocation>
</comment>
<accession>A0ABQ9FIE6</accession>
<dbReference type="Pfam" id="PF08161">
    <property type="entry name" value="RRP12_HEAT"/>
    <property type="match status" value="1"/>
</dbReference>
<dbReference type="PANTHER" id="PTHR48287:SF1">
    <property type="entry name" value="ARM REPEAT SUPERFAMILY PROTEIN"/>
    <property type="match status" value="1"/>
</dbReference>
<feature type="domain" description="RRP12 N-terminal HEAT" evidence="5">
    <location>
        <begin position="105"/>
        <end position="298"/>
    </location>
</feature>
<evidence type="ECO:0000256" key="3">
    <source>
        <dbReference type="SAM" id="MobiDB-lite"/>
    </source>
</evidence>
<dbReference type="InterPro" id="IPR052087">
    <property type="entry name" value="RRP12"/>
</dbReference>
<keyword evidence="2" id="KW-0539">Nucleus</keyword>
<dbReference type="SUPFAM" id="SSF48371">
    <property type="entry name" value="ARM repeat"/>
    <property type="match status" value="1"/>
</dbReference>
<dbReference type="EMBL" id="JARBDR010000246">
    <property type="protein sequence ID" value="KAJ8317039.1"/>
    <property type="molecule type" value="Genomic_DNA"/>
</dbReference>
<keyword evidence="7" id="KW-1185">Reference proteome</keyword>
<evidence type="ECO:0000313" key="6">
    <source>
        <dbReference type="EMBL" id="KAJ8317039.1"/>
    </source>
</evidence>
<evidence type="ECO:0000313" key="7">
    <source>
        <dbReference type="Proteomes" id="UP001217089"/>
    </source>
</evidence>
<gene>
    <name evidence="6" type="ORF">KUTeg_004943</name>
</gene>
<dbReference type="Proteomes" id="UP001217089">
    <property type="component" value="Unassembled WGS sequence"/>
</dbReference>
<evidence type="ECO:0000256" key="1">
    <source>
        <dbReference type="ARBA" id="ARBA00004123"/>
    </source>
</evidence>
<feature type="region of interest" description="Disordered" evidence="3">
    <location>
        <begin position="1"/>
        <end position="33"/>
    </location>
</feature>
<evidence type="ECO:0000259" key="4">
    <source>
        <dbReference type="Pfam" id="PF08161"/>
    </source>
</evidence>
<dbReference type="InterPro" id="IPR057860">
    <property type="entry name" value="HEAT_RRP12_N"/>
</dbReference>
<reference evidence="6 7" key="1">
    <citation type="submission" date="2022-12" db="EMBL/GenBank/DDBJ databases">
        <title>Chromosome-level genome of Tegillarca granosa.</title>
        <authorList>
            <person name="Kim J."/>
        </authorList>
    </citation>
    <scope>NUCLEOTIDE SEQUENCE [LARGE SCALE GENOMIC DNA]</scope>
    <source>
        <strain evidence="6">Teg-2019</strain>
        <tissue evidence="6">Adductor muscle</tissue>
    </source>
</reference>
<evidence type="ECO:0000256" key="2">
    <source>
        <dbReference type="ARBA" id="ARBA00023242"/>
    </source>
</evidence>
<dbReference type="InterPro" id="IPR016024">
    <property type="entry name" value="ARM-type_fold"/>
</dbReference>